<dbReference type="Gene3D" id="3.20.20.10">
    <property type="entry name" value="Alanine racemase"/>
    <property type="match status" value="1"/>
</dbReference>
<keyword evidence="2" id="KW-0210">Decarboxylase</keyword>
<evidence type="ECO:0000256" key="5">
    <source>
        <dbReference type="PIRSR" id="PIRSR600183-50"/>
    </source>
</evidence>
<dbReference type="InterPro" id="IPR022643">
    <property type="entry name" value="De-COase2_C"/>
</dbReference>
<feature type="domain" description="Orn/DAP/Arg decarboxylase 2 C-terminal" evidence="7">
    <location>
        <begin position="289"/>
        <end position="377"/>
    </location>
</feature>
<evidence type="ECO:0000313" key="10">
    <source>
        <dbReference type="Proteomes" id="UP001146120"/>
    </source>
</evidence>
<dbReference type="SUPFAM" id="SSF50621">
    <property type="entry name" value="Alanine racemase C-terminal domain-like"/>
    <property type="match status" value="1"/>
</dbReference>
<comment type="caution">
    <text evidence="9">The sequence shown here is derived from an EMBL/GenBank/DDBJ whole genome shotgun (WGS) entry which is preliminary data.</text>
</comment>
<evidence type="ECO:0000259" key="8">
    <source>
        <dbReference type="Pfam" id="PF02784"/>
    </source>
</evidence>
<dbReference type="InterPro" id="IPR002986">
    <property type="entry name" value="DAP_deCOOHase_LysA"/>
</dbReference>
<feature type="modified residue" description="N6-(pyridoxal phosphate)lysine" evidence="5">
    <location>
        <position position="60"/>
    </location>
</feature>
<protein>
    <recommendedName>
        <fullName evidence="11">Diaminopimelate decarboxylase</fullName>
    </recommendedName>
</protein>
<name>A0AAV2YWQ6_9STRA</name>
<proteinExistence type="inferred from homology"/>
<dbReference type="EMBL" id="DAKRPA010000123">
    <property type="protein sequence ID" value="DAZ97854.1"/>
    <property type="molecule type" value="Genomic_DNA"/>
</dbReference>
<organism evidence="9 10">
    <name type="scientific">Lagenidium giganteum</name>
    <dbReference type="NCBI Taxonomy" id="4803"/>
    <lineage>
        <taxon>Eukaryota</taxon>
        <taxon>Sar</taxon>
        <taxon>Stramenopiles</taxon>
        <taxon>Oomycota</taxon>
        <taxon>Peronosporomycetes</taxon>
        <taxon>Pythiales</taxon>
        <taxon>Pythiaceae</taxon>
    </lineage>
</organism>
<dbReference type="Gene3D" id="2.40.37.10">
    <property type="entry name" value="Lyase, Ornithine Decarboxylase, Chain A, domain 1"/>
    <property type="match status" value="1"/>
</dbReference>
<accession>A0AAV2YWQ6</accession>
<dbReference type="PRINTS" id="PR01181">
    <property type="entry name" value="DAPDCRBXLASE"/>
</dbReference>
<dbReference type="NCBIfam" id="TIGR01048">
    <property type="entry name" value="lysA"/>
    <property type="match status" value="1"/>
</dbReference>
<reference evidence="9" key="1">
    <citation type="submission" date="2022-11" db="EMBL/GenBank/DDBJ databases">
        <authorList>
            <person name="Morgan W.R."/>
            <person name="Tartar A."/>
        </authorList>
    </citation>
    <scope>NUCLEOTIDE SEQUENCE</scope>
    <source>
        <strain evidence="9">ARSEF 373</strain>
    </source>
</reference>
<dbReference type="InterPro" id="IPR009006">
    <property type="entry name" value="Ala_racemase/Decarboxylase_C"/>
</dbReference>
<evidence type="ECO:0000256" key="3">
    <source>
        <dbReference type="ARBA" id="ARBA00022898"/>
    </source>
</evidence>
<evidence type="ECO:0008006" key="11">
    <source>
        <dbReference type="Google" id="ProtNLM"/>
    </source>
</evidence>
<dbReference type="GO" id="GO:0009089">
    <property type="term" value="P:lysine biosynthetic process via diaminopimelate"/>
    <property type="evidence" value="ECO:0007669"/>
    <property type="project" value="InterPro"/>
</dbReference>
<dbReference type="CDD" id="cd06828">
    <property type="entry name" value="PLPDE_III_DapDC"/>
    <property type="match status" value="1"/>
</dbReference>
<keyword evidence="10" id="KW-1185">Reference proteome</keyword>
<dbReference type="AlphaFoldDB" id="A0AAV2YWQ6"/>
<dbReference type="InterPro" id="IPR029066">
    <property type="entry name" value="PLP-binding_barrel"/>
</dbReference>
<evidence type="ECO:0000259" key="7">
    <source>
        <dbReference type="Pfam" id="PF00278"/>
    </source>
</evidence>
<evidence type="ECO:0000256" key="2">
    <source>
        <dbReference type="ARBA" id="ARBA00022793"/>
    </source>
</evidence>
<feature type="domain" description="Orn/DAP/Arg decarboxylase 2 N-terminal" evidence="8">
    <location>
        <begin position="43"/>
        <end position="287"/>
    </location>
</feature>
<evidence type="ECO:0000313" key="9">
    <source>
        <dbReference type="EMBL" id="DAZ97854.1"/>
    </source>
</evidence>
<dbReference type="InterPro" id="IPR022653">
    <property type="entry name" value="De-COase2_pyr-phos_BS"/>
</dbReference>
<feature type="active site" description="Proton donor" evidence="5">
    <location>
        <position position="350"/>
    </location>
</feature>
<gene>
    <name evidence="9" type="ORF">N0F65_003281</name>
</gene>
<dbReference type="GO" id="GO:0008836">
    <property type="term" value="F:diaminopimelate decarboxylase activity"/>
    <property type="evidence" value="ECO:0007669"/>
    <property type="project" value="InterPro"/>
</dbReference>
<dbReference type="InterPro" id="IPR022644">
    <property type="entry name" value="De-COase2_N"/>
</dbReference>
<comment type="similarity">
    <text evidence="6">Belongs to the Orn/Lys/Arg decarboxylase class-II family.</text>
</comment>
<evidence type="ECO:0000256" key="1">
    <source>
        <dbReference type="ARBA" id="ARBA00001933"/>
    </source>
</evidence>
<comment type="cofactor">
    <cofactor evidence="1 5">
        <name>pyridoxal 5'-phosphate</name>
        <dbReference type="ChEBI" id="CHEBI:597326"/>
    </cofactor>
</comment>
<dbReference type="PRINTS" id="PR01179">
    <property type="entry name" value="ODADCRBXLASE"/>
</dbReference>
<dbReference type="Pfam" id="PF00278">
    <property type="entry name" value="Orn_DAP_Arg_deC"/>
    <property type="match status" value="1"/>
</dbReference>
<reference evidence="9" key="2">
    <citation type="journal article" date="2023" name="Microbiol Resour">
        <title>Decontamination and Annotation of the Draft Genome Sequence of the Oomycete Lagenidium giganteum ARSEF 373.</title>
        <authorList>
            <person name="Morgan W.R."/>
            <person name="Tartar A."/>
        </authorList>
    </citation>
    <scope>NUCLEOTIDE SEQUENCE</scope>
    <source>
        <strain evidence="9">ARSEF 373</strain>
    </source>
</reference>
<evidence type="ECO:0000256" key="6">
    <source>
        <dbReference type="RuleBase" id="RU003737"/>
    </source>
</evidence>
<dbReference type="FunFam" id="3.20.20.10:FF:000003">
    <property type="entry name" value="Diaminopimelate decarboxylase"/>
    <property type="match status" value="1"/>
</dbReference>
<evidence type="ECO:0000256" key="4">
    <source>
        <dbReference type="ARBA" id="ARBA00023239"/>
    </source>
</evidence>
<keyword evidence="4" id="KW-0456">Lyase</keyword>
<dbReference type="Proteomes" id="UP001146120">
    <property type="component" value="Unassembled WGS sequence"/>
</dbReference>
<dbReference type="Pfam" id="PF02784">
    <property type="entry name" value="Orn_Arg_deC_N"/>
    <property type="match status" value="1"/>
</dbReference>
<dbReference type="PANTHER" id="PTHR43727:SF2">
    <property type="entry name" value="GROUP IV DECARBOXYLASE"/>
    <property type="match status" value="1"/>
</dbReference>
<sequence length="426" mass="47135">MVLKELPRAVTDAAQLEALAGKYGTPLQLYDEAGIRTNARALLAAFRMYFPDFQQFFAVKALPNPAIMRVLQQEGCGMDCSSTAELHSSKELGVPGHQVMFTSNFTSKNDLALAFDQGVIINLDDVSLVDSLVEVRGRCPELMCFRLNPGLGRTDSETKSNVLGGPDAKFGVPPFQIVDAYRKAKAAGATRFGIHMMTGSCVMEQSYWKETVSILFDTIVQLKRELGIEFEFMNIGGGLGIPYQPDQSPVDVPSIAKMLHDIFEEARKSHGLERIPRLCMENGRYMTGPFGWLVTRCQAIKQSYGRYYGVDASMANLMRPGMYGSYHHITVPAREGQTDVQPSHVVGTLCENNDWFAKDRPLPIAQVDDLFVIHDSGAHSHSMGFQYNGKLRAPEVLLRPSGGDTLIRHRETLDALYGNCVMPADL</sequence>
<keyword evidence="3 5" id="KW-0663">Pyridoxal phosphate</keyword>
<dbReference type="PROSITE" id="PS00878">
    <property type="entry name" value="ODR_DC_2_1"/>
    <property type="match status" value="1"/>
</dbReference>
<dbReference type="InterPro" id="IPR000183">
    <property type="entry name" value="Orn/DAP/Arg_de-COase"/>
</dbReference>
<dbReference type="PANTHER" id="PTHR43727">
    <property type="entry name" value="DIAMINOPIMELATE DECARBOXYLASE"/>
    <property type="match status" value="1"/>
</dbReference>
<dbReference type="SUPFAM" id="SSF51419">
    <property type="entry name" value="PLP-binding barrel"/>
    <property type="match status" value="1"/>
</dbReference>